<organism evidence="2 3">
    <name type="scientific">Mikania micrantha</name>
    <name type="common">bitter vine</name>
    <dbReference type="NCBI Taxonomy" id="192012"/>
    <lineage>
        <taxon>Eukaryota</taxon>
        <taxon>Viridiplantae</taxon>
        <taxon>Streptophyta</taxon>
        <taxon>Embryophyta</taxon>
        <taxon>Tracheophyta</taxon>
        <taxon>Spermatophyta</taxon>
        <taxon>Magnoliopsida</taxon>
        <taxon>eudicotyledons</taxon>
        <taxon>Gunneridae</taxon>
        <taxon>Pentapetalae</taxon>
        <taxon>asterids</taxon>
        <taxon>campanulids</taxon>
        <taxon>Asterales</taxon>
        <taxon>Asteraceae</taxon>
        <taxon>Asteroideae</taxon>
        <taxon>Heliantheae alliance</taxon>
        <taxon>Eupatorieae</taxon>
        <taxon>Mikania</taxon>
    </lineage>
</organism>
<name>A0A5N6ND06_9ASTR</name>
<dbReference type="Proteomes" id="UP000326396">
    <property type="component" value="Linkage Group LG2"/>
</dbReference>
<evidence type="ECO:0008006" key="4">
    <source>
        <dbReference type="Google" id="ProtNLM"/>
    </source>
</evidence>
<dbReference type="EMBL" id="SZYD01000012">
    <property type="protein sequence ID" value="KAD4585359.1"/>
    <property type="molecule type" value="Genomic_DNA"/>
</dbReference>
<gene>
    <name evidence="2" type="ORF">E3N88_22960</name>
</gene>
<reference evidence="2 3" key="1">
    <citation type="submission" date="2019-05" db="EMBL/GenBank/DDBJ databases">
        <title>Mikania micrantha, genome provides insights into the molecular mechanism of rapid growth.</title>
        <authorList>
            <person name="Liu B."/>
        </authorList>
    </citation>
    <scope>NUCLEOTIDE SEQUENCE [LARGE SCALE GENOMIC DNA]</scope>
    <source>
        <strain evidence="2">NLD-2019</strain>
        <tissue evidence="2">Leaf</tissue>
    </source>
</reference>
<evidence type="ECO:0000313" key="3">
    <source>
        <dbReference type="Proteomes" id="UP000326396"/>
    </source>
</evidence>
<accession>A0A5N6ND06</accession>
<feature type="compositionally biased region" description="Low complexity" evidence="1">
    <location>
        <begin position="124"/>
        <end position="137"/>
    </location>
</feature>
<proteinExistence type="predicted"/>
<feature type="compositionally biased region" description="Basic and acidic residues" evidence="1">
    <location>
        <begin position="32"/>
        <end position="51"/>
    </location>
</feature>
<feature type="region of interest" description="Disordered" evidence="1">
    <location>
        <begin position="1"/>
        <end position="85"/>
    </location>
</feature>
<evidence type="ECO:0000313" key="2">
    <source>
        <dbReference type="EMBL" id="KAD4585359.1"/>
    </source>
</evidence>
<sequence>MVTASDPTQIQPTIRLAHKLTDQAVAQGKLPKRGEHLKPQESHKRKWEPSHHQSHSSHQQPPRLAPDRAFTATQPDNKGKGVYGEIPPVLPVFISPLWAMRKVLMPKVRTTWPYDQGLQDQATQQQQQPQPQQQQQPEHSQRVLRMWKMGHMRRDCPQLKKAGGGAVKGRAFVIGSGEAKDDPTIVTGKFLLNNVYANILFDTAADSSFISSEFSKLLDIVPIPLDCKYTVELADGKLIETQHIF</sequence>
<protein>
    <recommendedName>
        <fullName evidence="4">Reverse transcriptase domain-containing protein</fullName>
    </recommendedName>
</protein>
<feature type="region of interest" description="Disordered" evidence="1">
    <location>
        <begin position="118"/>
        <end position="141"/>
    </location>
</feature>
<dbReference type="Pfam" id="PF08284">
    <property type="entry name" value="RVP_2"/>
    <property type="match status" value="1"/>
</dbReference>
<evidence type="ECO:0000256" key="1">
    <source>
        <dbReference type="SAM" id="MobiDB-lite"/>
    </source>
</evidence>
<keyword evidence="3" id="KW-1185">Reference proteome</keyword>
<feature type="compositionally biased region" description="Polar residues" evidence="1">
    <location>
        <begin position="1"/>
        <end position="12"/>
    </location>
</feature>
<dbReference type="AlphaFoldDB" id="A0A5N6ND06"/>
<dbReference type="CDD" id="cd00303">
    <property type="entry name" value="retropepsin_like"/>
    <property type="match status" value="1"/>
</dbReference>
<dbReference type="OrthoDB" id="3863715at2759"/>
<comment type="caution">
    <text evidence="2">The sequence shown here is derived from an EMBL/GenBank/DDBJ whole genome shotgun (WGS) entry which is preliminary data.</text>
</comment>